<comment type="catalytic activity">
    <reaction evidence="1 8">
        <text>Endonucleolytic cleavage to 5'-phosphomonoester.</text>
        <dbReference type="EC" id="3.1.26.3"/>
    </reaction>
</comment>
<dbReference type="NCBIfam" id="TIGR02191">
    <property type="entry name" value="RNaseIII"/>
    <property type="match status" value="1"/>
</dbReference>
<evidence type="ECO:0000256" key="8">
    <source>
        <dbReference type="HAMAP-Rule" id="MF_00104"/>
    </source>
</evidence>
<keyword evidence="6 8" id="KW-0378">Hydrolase</keyword>
<evidence type="ECO:0000259" key="10">
    <source>
        <dbReference type="PROSITE" id="PS50137"/>
    </source>
</evidence>
<name>A0ABW2SMQ0_9ACTO</name>
<keyword evidence="8" id="KW-0460">Magnesium</keyword>
<dbReference type="PROSITE" id="PS50142">
    <property type="entry name" value="RNASE_3_2"/>
    <property type="match status" value="1"/>
</dbReference>
<protein>
    <recommendedName>
        <fullName evidence="8">Ribonuclease 3</fullName>
        <ecNumber evidence="8">3.1.26.3</ecNumber>
    </recommendedName>
    <alternativeName>
        <fullName evidence="8">Ribonuclease III</fullName>
        <shortName evidence="8">RNase III</shortName>
    </alternativeName>
</protein>
<gene>
    <name evidence="8 12" type="primary">rnc</name>
    <name evidence="12" type="ORF">ACFQWG_06245</name>
</gene>
<comment type="caution">
    <text evidence="12">The sequence shown here is derived from an EMBL/GenBank/DDBJ whole genome shotgun (WGS) entry which is preliminary data.</text>
</comment>
<dbReference type="SUPFAM" id="SSF54768">
    <property type="entry name" value="dsRNA-binding domain-like"/>
    <property type="match status" value="1"/>
</dbReference>
<comment type="similarity">
    <text evidence="2">Belongs to the ribonuclease III family.</text>
</comment>
<evidence type="ECO:0000256" key="1">
    <source>
        <dbReference type="ARBA" id="ARBA00000109"/>
    </source>
</evidence>
<keyword evidence="8" id="KW-0819">tRNA processing</keyword>
<keyword evidence="5 8" id="KW-0255">Endonuclease</keyword>
<dbReference type="InterPro" id="IPR036389">
    <property type="entry name" value="RNase_III_sf"/>
</dbReference>
<dbReference type="EC" id="3.1.26.3" evidence="8"/>
<dbReference type="InterPro" id="IPR000999">
    <property type="entry name" value="RNase_III_dom"/>
</dbReference>
<evidence type="ECO:0000256" key="7">
    <source>
        <dbReference type="ARBA" id="ARBA00022884"/>
    </source>
</evidence>
<feature type="region of interest" description="Disordered" evidence="9">
    <location>
        <begin position="207"/>
        <end position="242"/>
    </location>
</feature>
<evidence type="ECO:0000256" key="4">
    <source>
        <dbReference type="ARBA" id="ARBA00022722"/>
    </source>
</evidence>
<dbReference type="PANTHER" id="PTHR11207">
    <property type="entry name" value="RIBONUCLEASE III"/>
    <property type="match status" value="1"/>
</dbReference>
<sequence>MPRTPRLPVPPNDDPAQLLARWGADIDPELLELALTHRSYAYEAGGIPHNERLEFLGDAVLSIVVADRLFRDHPDLPESDLSRMRAATVSQEPLAMVARSIGLGDFIRLGRGEGLTGGRDKDSILSDTVEALIGATYLSHGLEAARSVVLRRLARLLDHAVERGQTQDWKTILVEYAHAQGLEEPVYAVEGEGPDHERVFTARVSFGEGEPAGRATETSKKHAENMAARDAMKRLDPQWLPS</sequence>
<feature type="binding site" evidence="8">
    <location>
        <position position="54"/>
    </location>
    <ligand>
        <name>Mg(2+)</name>
        <dbReference type="ChEBI" id="CHEBI:18420"/>
    </ligand>
</feature>
<dbReference type="HAMAP" id="MF_00104">
    <property type="entry name" value="RNase_III"/>
    <property type="match status" value="1"/>
</dbReference>
<dbReference type="Gene3D" id="1.10.1520.10">
    <property type="entry name" value="Ribonuclease III domain"/>
    <property type="match status" value="1"/>
</dbReference>
<dbReference type="RefSeq" id="WP_380973232.1">
    <property type="nucleotide sequence ID" value="NZ_JBHTEF010000001.1"/>
</dbReference>
<evidence type="ECO:0000256" key="2">
    <source>
        <dbReference type="ARBA" id="ARBA00010183"/>
    </source>
</evidence>
<dbReference type="Pfam" id="PF14622">
    <property type="entry name" value="Ribonucleas_3_3"/>
    <property type="match status" value="1"/>
</dbReference>
<dbReference type="CDD" id="cd00593">
    <property type="entry name" value="RIBOc"/>
    <property type="match status" value="1"/>
</dbReference>
<evidence type="ECO:0000259" key="11">
    <source>
        <dbReference type="PROSITE" id="PS50142"/>
    </source>
</evidence>
<feature type="domain" description="DRBM" evidence="10">
    <location>
        <begin position="168"/>
        <end position="237"/>
    </location>
</feature>
<keyword evidence="8" id="KW-0963">Cytoplasm</keyword>
<keyword evidence="8" id="KW-0699">rRNA-binding</keyword>
<evidence type="ECO:0000256" key="6">
    <source>
        <dbReference type="ARBA" id="ARBA00022801"/>
    </source>
</evidence>
<evidence type="ECO:0000313" key="13">
    <source>
        <dbReference type="Proteomes" id="UP001596527"/>
    </source>
</evidence>
<keyword evidence="8" id="KW-0698">rRNA processing</keyword>
<dbReference type="InterPro" id="IPR011907">
    <property type="entry name" value="RNase_III"/>
</dbReference>
<keyword evidence="13" id="KW-1185">Reference proteome</keyword>
<dbReference type="SMART" id="SM00535">
    <property type="entry name" value="RIBOc"/>
    <property type="match status" value="1"/>
</dbReference>
<comment type="function">
    <text evidence="8">Digests double-stranded RNA. Involved in the processing of primary rRNA transcript to yield the immediate precursors to the large and small rRNAs (23S and 16S). Processes some mRNAs, and tRNAs when they are encoded in the rRNA operon. Processes pre-crRNA and tracrRNA of type II CRISPR loci if present in the organism.</text>
</comment>
<feature type="domain" description="RNase III" evidence="11">
    <location>
        <begin position="25"/>
        <end position="141"/>
    </location>
</feature>
<dbReference type="SUPFAM" id="SSF69065">
    <property type="entry name" value="RNase III domain-like"/>
    <property type="match status" value="1"/>
</dbReference>
<keyword evidence="4 8" id="KW-0540">Nuclease</keyword>
<evidence type="ECO:0000256" key="9">
    <source>
        <dbReference type="SAM" id="MobiDB-lite"/>
    </source>
</evidence>
<feature type="active site" evidence="8">
    <location>
        <position position="130"/>
    </location>
</feature>
<dbReference type="PROSITE" id="PS00517">
    <property type="entry name" value="RNASE_3_1"/>
    <property type="match status" value="1"/>
</dbReference>
<comment type="subcellular location">
    <subcellularLocation>
        <location evidence="8">Cytoplasm</location>
    </subcellularLocation>
</comment>
<evidence type="ECO:0000256" key="5">
    <source>
        <dbReference type="ARBA" id="ARBA00022759"/>
    </source>
</evidence>
<keyword evidence="7 8" id="KW-0694">RNA-binding</keyword>
<dbReference type="Gene3D" id="3.30.160.20">
    <property type="match status" value="1"/>
</dbReference>
<feature type="binding site" evidence="8">
    <location>
        <position position="130"/>
    </location>
    <ligand>
        <name>Mg(2+)</name>
        <dbReference type="ChEBI" id="CHEBI:18420"/>
    </ligand>
</feature>
<comment type="cofactor">
    <cofactor evidence="8">
        <name>Mg(2+)</name>
        <dbReference type="ChEBI" id="CHEBI:18420"/>
    </cofactor>
</comment>
<reference evidence="13" key="1">
    <citation type="journal article" date="2019" name="Int. J. Syst. Evol. Microbiol.">
        <title>The Global Catalogue of Microorganisms (GCM) 10K type strain sequencing project: providing services to taxonomists for standard genome sequencing and annotation.</title>
        <authorList>
            <consortium name="The Broad Institute Genomics Platform"/>
            <consortium name="The Broad Institute Genome Sequencing Center for Infectious Disease"/>
            <person name="Wu L."/>
            <person name="Ma J."/>
        </authorList>
    </citation>
    <scope>NUCLEOTIDE SEQUENCE [LARGE SCALE GENOMIC DNA]</scope>
    <source>
        <strain evidence="13">CCUG 56698</strain>
    </source>
</reference>
<dbReference type="CDD" id="cd10845">
    <property type="entry name" value="DSRM_RNAse_III_family"/>
    <property type="match status" value="1"/>
</dbReference>
<dbReference type="SMART" id="SM00358">
    <property type="entry name" value="DSRM"/>
    <property type="match status" value="1"/>
</dbReference>
<feature type="active site" evidence="8">
    <location>
        <position position="58"/>
    </location>
</feature>
<comment type="subunit">
    <text evidence="8">Homodimer.</text>
</comment>
<keyword evidence="3 8" id="KW-0507">mRNA processing</keyword>
<dbReference type="Pfam" id="PF00035">
    <property type="entry name" value="dsrm"/>
    <property type="match status" value="1"/>
</dbReference>
<organism evidence="12 13">
    <name type="scientific">Schaalia naturae</name>
    <dbReference type="NCBI Taxonomy" id="635203"/>
    <lineage>
        <taxon>Bacteria</taxon>
        <taxon>Bacillati</taxon>
        <taxon>Actinomycetota</taxon>
        <taxon>Actinomycetes</taxon>
        <taxon>Actinomycetales</taxon>
        <taxon>Actinomycetaceae</taxon>
        <taxon>Schaalia</taxon>
    </lineage>
</organism>
<dbReference type="PROSITE" id="PS50137">
    <property type="entry name" value="DS_RBD"/>
    <property type="match status" value="1"/>
</dbReference>
<proteinExistence type="inferred from homology"/>
<feature type="binding site" evidence="8">
    <location>
        <position position="127"/>
    </location>
    <ligand>
        <name>Mg(2+)</name>
        <dbReference type="ChEBI" id="CHEBI:18420"/>
    </ligand>
</feature>
<dbReference type="PANTHER" id="PTHR11207:SF0">
    <property type="entry name" value="RIBONUCLEASE 3"/>
    <property type="match status" value="1"/>
</dbReference>
<keyword evidence="8" id="KW-0479">Metal-binding</keyword>
<dbReference type="InterPro" id="IPR014720">
    <property type="entry name" value="dsRBD_dom"/>
</dbReference>
<accession>A0ABW2SMQ0</accession>
<dbReference type="Proteomes" id="UP001596527">
    <property type="component" value="Unassembled WGS sequence"/>
</dbReference>
<evidence type="ECO:0000313" key="12">
    <source>
        <dbReference type="EMBL" id="MFC7580796.1"/>
    </source>
</evidence>
<dbReference type="EMBL" id="JBHTEF010000001">
    <property type="protein sequence ID" value="MFC7580796.1"/>
    <property type="molecule type" value="Genomic_DNA"/>
</dbReference>
<evidence type="ECO:0000256" key="3">
    <source>
        <dbReference type="ARBA" id="ARBA00022664"/>
    </source>
</evidence>
<dbReference type="GO" id="GO:0004525">
    <property type="term" value="F:ribonuclease III activity"/>
    <property type="evidence" value="ECO:0007669"/>
    <property type="project" value="UniProtKB-EC"/>
</dbReference>